<accession>A0A0F8YXB3</accession>
<reference evidence="1" key="1">
    <citation type="journal article" date="2015" name="Nature">
        <title>Complex archaea that bridge the gap between prokaryotes and eukaryotes.</title>
        <authorList>
            <person name="Spang A."/>
            <person name="Saw J.H."/>
            <person name="Jorgensen S.L."/>
            <person name="Zaremba-Niedzwiedzka K."/>
            <person name="Martijn J."/>
            <person name="Lind A.E."/>
            <person name="van Eijk R."/>
            <person name="Schleper C."/>
            <person name="Guy L."/>
            <person name="Ettema T.J."/>
        </authorList>
    </citation>
    <scope>NUCLEOTIDE SEQUENCE</scope>
</reference>
<sequence>MENVEELSKKISEHFGIGKIHVYGPDNQHVE</sequence>
<gene>
    <name evidence="1" type="ORF">LCGC14_2766730</name>
</gene>
<dbReference type="EMBL" id="LAZR01051010">
    <property type="protein sequence ID" value="KKK86092.1"/>
    <property type="molecule type" value="Genomic_DNA"/>
</dbReference>
<proteinExistence type="predicted"/>
<feature type="non-terminal residue" evidence="1">
    <location>
        <position position="31"/>
    </location>
</feature>
<name>A0A0F8YXB3_9ZZZZ</name>
<organism evidence="1">
    <name type="scientific">marine sediment metagenome</name>
    <dbReference type="NCBI Taxonomy" id="412755"/>
    <lineage>
        <taxon>unclassified sequences</taxon>
        <taxon>metagenomes</taxon>
        <taxon>ecological metagenomes</taxon>
    </lineage>
</organism>
<evidence type="ECO:0000313" key="1">
    <source>
        <dbReference type="EMBL" id="KKK86092.1"/>
    </source>
</evidence>
<comment type="caution">
    <text evidence="1">The sequence shown here is derived from an EMBL/GenBank/DDBJ whole genome shotgun (WGS) entry which is preliminary data.</text>
</comment>
<protein>
    <submittedName>
        <fullName evidence="1">Uncharacterized protein</fullName>
    </submittedName>
</protein>
<dbReference type="AlphaFoldDB" id="A0A0F8YXB3"/>